<accession>A0A4R5VT94</accession>
<sequence length="78" mass="8796">MVIFAPTEINLLGYKINVFDHASIMNIGANQIRDQFVAYKRNQGFGEQNGDIVPIFIPISHVCDSDINDTWITKNSII</sequence>
<proteinExistence type="predicted"/>
<name>A0A4R5VT94_9BACI</name>
<dbReference type="AlphaFoldDB" id="A0A4R5VT94"/>
<evidence type="ECO:0000313" key="3">
    <source>
        <dbReference type="Proteomes" id="UP000295132"/>
    </source>
</evidence>
<dbReference type="RefSeq" id="WP_133335535.1">
    <property type="nucleotide sequence ID" value="NZ_JAVGVR010000001.1"/>
</dbReference>
<gene>
    <name evidence="2" type="ORF">E2K98_15305</name>
    <name evidence="1" type="ORF">RCG21_18740</name>
</gene>
<evidence type="ECO:0000313" key="4">
    <source>
        <dbReference type="Proteomes" id="UP001178888"/>
    </source>
</evidence>
<dbReference type="EMBL" id="JAVGVR010000001">
    <property type="protein sequence ID" value="MDQ6598366.1"/>
    <property type="molecule type" value="Genomic_DNA"/>
</dbReference>
<keyword evidence="4" id="KW-1185">Reference proteome</keyword>
<comment type="caution">
    <text evidence="2">The sequence shown here is derived from an EMBL/GenBank/DDBJ whole genome shotgun (WGS) entry which is preliminary data.</text>
</comment>
<dbReference type="Proteomes" id="UP001178888">
    <property type="component" value="Unassembled WGS sequence"/>
</dbReference>
<evidence type="ECO:0000313" key="2">
    <source>
        <dbReference type="EMBL" id="TDK61070.1"/>
    </source>
</evidence>
<evidence type="ECO:0000313" key="1">
    <source>
        <dbReference type="EMBL" id="MDQ6598366.1"/>
    </source>
</evidence>
<organism evidence="2 3">
    <name type="scientific">Bacillus salipaludis</name>
    <dbReference type="NCBI Taxonomy" id="2547811"/>
    <lineage>
        <taxon>Bacteria</taxon>
        <taxon>Bacillati</taxon>
        <taxon>Bacillota</taxon>
        <taxon>Bacilli</taxon>
        <taxon>Bacillales</taxon>
        <taxon>Bacillaceae</taxon>
        <taxon>Bacillus</taxon>
    </lineage>
</organism>
<dbReference type="EMBL" id="SMYO01000006">
    <property type="protein sequence ID" value="TDK61070.1"/>
    <property type="molecule type" value="Genomic_DNA"/>
</dbReference>
<reference evidence="1" key="2">
    <citation type="submission" date="2023-08" db="EMBL/GenBank/DDBJ databases">
        <title>Nitrogen cycling bacteria in agricultural field soils.</title>
        <authorList>
            <person name="Jang J."/>
        </authorList>
    </citation>
    <scope>NUCLEOTIDE SEQUENCE</scope>
    <source>
        <strain evidence="1">PS3-36</strain>
    </source>
</reference>
<protein>
    <submittedName>
        <fullName evidence="2">Uncharacterized protein</fullName>
    </submittedName>
</protein>
<reference evidence="2 3" key="1">
    <citation type="submission" date="2019-03" db="EMBL/GenBank/DDBJ databases">
        <title>Bacillus niacini sp. nov. a Nicotinate-Metabolizing Mesophile Isolated from Soil.</title>
        <authorList>
            <person name="Zhang G."/>
        </authorList>
    </citation>
    <scope>NUCLEOTIDE SEQUENCE [LARGE SCALE GENOMIC DNA]</scope>
    <source>
        <strain evidence="2 3">WN066</strain>
    </source>
</reference>
<dbReference type="Proteomes" id="UP000295132">
    <property type="component" value="Unassembled WGS sequence"/>
</dbReference>